<dbReference type="InterPro" id="IPR029063">
    <property type="entry name" value="SAM-dependent_MTases_sf"/>
</dbReference>
<dbReference type="CDD" id="cd02440">
    <property type="entry name" value="AdoMet_MTases"/>
    <property type="match status" value="1"/>
</dbReference>
<keyword evidence="2 3" id="KW-0949">S-adenosyl-L-methionine</keyword>
<dbReference type="Gene3D" id="3.40.50.150">
    <property type="entry name" value="Vaccinia Virus protein VP39"/>
    <property type="match status" value="1"/>
</dbReference>
<comment type="catalytic activity">
    <reaction evidence="3">
        <text>prephenate + S-adenosyl-L-methionine = carboxy-S-adenosyl-L-methionine + 3-phenylpyruvate + H2O</text>
        <dbReference type="Rhea" id="RHEA:51692"/>
        <dbReference type="ChEBI" id="CHEBI:15377"/>
        <dbReference type="ChEBI" id="CHEBI:18005"/>
        <dbReference type="ChEBI" id="CHEBI:29934"/>
        <dbReference type="ChEBI" id="CHEBI:59789"/>
        <dbReference type="ChEBI" id="CHEBI:134278"/>
    </reaction>
</comment>
<dbReference type="SUPFAM" id="SSF53335">
    <property type="entry name" value="S-adenosyl-L-methionine-dependent methyltransferases"/>
    <property type="match status" value="1"/>
</dbReference>
<evidence type="ECO:0000256" key="2">
    <source>
        <dbReference type="ARBA" id="ARBA00022691"/>
    </source>
</evidence>
<comment type="subunit">
    <text evidence="3">Homodimer.</text>
</comment>
<feature type="binding site" evidence="3 4">
    <location>
        <position position="37"/>
    </location>
    <ligand>
        <name>S-adenosyl-L-methionine</name>
        <dbReference type="ChEBI" id="CHEBI:59789"/>
    </ligand>
</feature>
<dbReference type="EMBL" id="CP045871">
    <property type="protein sequence ID" value="QGG79450.1"/>
    <property type="molecule type" value="Genomic_DNA"/>
</dbReference>
<dbReference type="KEGG" id="llp:GH975_02250"/>
<proteinExistence type="inferred from homology"/>
<organism evidence="6 7">
    <name type="scientific">Litorivicinus lipolyticus</name>
    <dbReference type="NCBI Taxonomy" id="418701"/>
    <lineage>
        <taxon>Bacteria</taxon>
        <taxon>Pseudomonadati</taxon>
        <taxon>Pseudomonadota</taxon>
        <taxon>Gammaproteobacteria</taxon>
        <taxon>Oceanospirillales</taxon>
        <taxon>Litorivicinaceae</taxon>
        <taxon>Litorivicinus</taxon>
    </lineage>
</organism>
<evidence type="ECO:0000256" key="4">
    <source>
        <dbReference type="PIRSR" id="PIRSR006325-1"/>
    </source>
</evidence>
<feature type="binding site" evidence="3 4">
    <location>
        <begin position="62"/>
        <end position="64"/>
    </location>
    <ligand>
        <name>S-adenosyl-L-methionine</name>
        <dbReference type="ChEBI" id="CHEBI:59789"/>
    </ligand>
</feature>
<evidence type="ECO:0000259" key="5">
    <source>
        <dbReference type="Pfam" id="PF13649"/>
    </source>
</evidence>
<feature type="domain" description="Methyltransferase" evidence="5">
    <location>
        <begin position="60"/>
        <end position="158"/>
    </location>
</feature>
<accession>A0A5Q2QC89</accession>
<evidence type="ECO:0000256" key="1">
    <source>
        <dbReference type="ARBA" id="ARBA00022679"/>
    </source>
</evidence>
<feature type="binding site" evidence="3 4">
    <location>
        <position position="132"/>
    </location>
    <ligand>
        <name>S-adenosyl-L-methionine</name>
        <dbReference type="ChEBI" id="CHEBI:59789"/>
    </ligand>
</feature>
<keyword evidence="1 3" id="KW-0808">Transferase</keyword>
<protein>
    <recommendedName>
        <fullName evidence="3">Carboxy-S-adenosyl-L-methionine synthase</fullName>
        <shortName evidence="3">Cx-SAM synthase</shortName>
        <ecNumber evidence="3">2.1.3.-</ecNumber>
    </recommendedName>
</protein>
<dbReference type="HAMAP" id="MF_01589">
    <property type="entry name" value="Cx_SAM_synthase"/>
    <property type="match status" value="1"/>
</dbReference>
<dbReference type="GO" id="GO:0002098">
    <property type="term" value="P:tRNA wobble uridine modification"/>
    <property type="evidence" value="ECO:0007669"/>
    <property type="project" value="InterPro"/>
</dbReference>
<dbReference type="NCBIfam" id="TIGR00740">
    <property type="entry name" value="carboxy-S-adenosyl-L-methionine synthase CmoA"/>
    <property type="match status" value="1"/>
</dbReference>
<evidence type="ECO:0000313" key="6">
    <source>
        <dbReference type="EMBL" id="QGG79450.1"/>
    </source>
</evidence>
<feature type="binding site" evidence="3">
    <location>
        <position position="199"/>
    </location>
    <ligand>
        <name>S-adenosyl-L-methionine</name>
        <dbReference type="ChEBI" id="CHEBI:59789"/>
    </ligand>
</feature>
<feature type="binding site" evidence="3 4">
    <location>
        <begin position="117"/>
        <end position="118"/>
    </location>
    <ligand>
        <name>S-adenosyl-L-methionine</name>
        <dbReference type="ChEBI" id="CHEBI:59789"/>
    </ligand>
</feature>
<gene>
    <name evidence="3 6" type="primary">cmoA</name>
    <name evidence="6" type="ORF">GH975_02250</name>
</gene>
<reference evidence="6 7" key="1">
    <citation type="submission" date="2019-11" db="EMBL/GenBank/DDBJ databases">
        <authorList>
            <person name="Khan S.A."/>
            <person name="Jeon C.O."/>
            <person name="Chun B.H."/>
        </authorList>
    </citation>
    <scope>NUCLEOTIDE SEQUENCE [LARGE SCALE GENOMIC DNA]</scope>
    <source>
        <strain evidence="6 7">IMCC 1097</strain>
    </source>
</reference>
<comment type="similarity">
    <text evidence="3">Belongs to the class I-like SAM-binding methyltransferase superfamily. Cx-SAM synthase family.</text>
</comment>
<dbReference type="AlphaFoldDB" id="A0A5Q2QC89"/>
<dbReference type="Proteomes" id="UP000388235">
    <property type="component" value="Chromosome"/>
</dbReference>
<dbReference type="RefSeq" id="WP_153712954.1">
    <property type="nucleotide sequence ID" value="NZ_CP045871.1"/>
</dbReference>
<name>A0A5Q2QC89_9GAMM</name>
<comment type="function">
    <text evidence="3">Catalyzes the conversion of S-adenosyl-L-methionine (SAM) to carboxy-S-adenosyl-L-methionine (Cx-SAM).</text>
</comment>
<dbReference type="PANTHER" id="PTHR43861">
    <property type="entry name" value="TRANS-ACONITATE 2-METHYLTRANSFERASE-RELATED"/>
    <property type="match status" value="1"/>
</dbReference>
<dbReference type="EC" id="2.1.3.-" evidence="3"/>
<dbReference type="PIRSF" id="PIRSF006325">
    <property type="entry name" value="MeTrfase_bac"/>
    <property type="match status" value="1"/>
</dbReference>
<dbReference type="InterPro" id="IPR041698">
    <property type="entry name" value="Methyltransf_25"/>
</dbReference>
<dbReference type="Pfam" id="PF13649">
    <property type="entry name" value="Methyltransf_25"/>
    <property type="match status" value="1"/>
</dbReference>
<evidence type="ECO:0000313" key="7">
    <source>
        <dbReference type="Proteomes" id="UP000388235"/>
    </source>
</evidence>
<dbReference type="InterPro" id="IPR005271">
    <property type="entry name" value="CmoA"/>
</dbReference>
<dbReference type="GO" id="GO:1904047">
    <property type="term" value="F:S-adenosyl-L-methionine binding"/>
    <property type="evidence" value="ECO:0007669"/>
    <property type="project" value="UniProtKB-UniRule"/>
</dbReference>
<sequence length="242" mass="26682">MKDAVYANPFESLGPFAFNDDVASVFPDMIRRSVPGYGQLVGGAGLLAARHALADSNLYDLGTSLGATALSLSRHVRADGTRVIGVDNSSAMIERARGLLIEGRTAQDRPVDLVEGDIRTLPMHRASVSCLNLTLQFLPMGDRDLMIKKIYDATLPGGILLLAEKVTFDDADHAQWVQEVYWDFKRANGYSELEIAQKRTALENVMFPETPGAHESRLRAAGFETTRVWLQTLNFMAWIAIK</sequence>
<dbReference type="OrthoDB" id="9779941at2"/>
<evidence type="ECO:0000256" key="3">
    <source>
        <dbReference type="HAMAP-Rule" id="MF_01589"/>
    </source>
</evidence>
<dbReference type="GO" id="GO:0016743">
    <property type="term" value="F:carboxyl- or carbamoyltransferase activity"/>
    <property type="evidence" value="ECO:0007669"/>
    <property type="project" value="UniProtKB-UniRule"/>
</dbReference>
<dbReference type="PANTHER" id="PTHR43861:SF2">
    <property type="entry name" value="CARBOXY-S-ADENOSYL-L-METHIONINE SYNTHASE"/>
    <property type="match status" value="1"/>
</dbReference>
<feature type="binding site" evidence="3 4">
    <location>
        <begin position="87"/>
        <end position="88"/>
    </location>
    <ligand>
        <name>S-adenosyl-L-methionine</name>
        <dbReference type="ChEBI" id="CHEBI:59789"/>
    </ligand>
</feature>
<keyword evidence="7" id="KW-1185">Reference proteome</keyword>